<dbReference type="Pfam" id="PF13522">
    <property type="entry name" value="GATase_6"/>
    <property type="match status" value="1"/>
</dbReference>
<comment type="function">
    <text evidence="10">Catalyzes the first step in hexosamine metabolism, converting fructose-6P into glucosamine-6P using glutamine as a nitrogen source.</text>
</comment>
<dbReference type="SUPFAM" id="SSF56235">
    <property type="entry name" value="N-terminal nucleophile aminohydrolases (Ntn hydrolases)"/>
    <property type="match status" value="1"/>
</dbReference>
<keyword evidence="5 10" id="KW-0963">Cytoplasm</keyword>
<evidence type="ECO:0000313" key="13">
    <source>
        <dbReference type="EMBL" id="MBK8572352.1"/>
    </source>
</evidence>
<evidence type="ECO:0000256" key="8">
    <source>
        <dbReference type="ARBA" id="ARBA00022737"/>
    </source>
</evidence>
<feature type="active site" description="Nucleophile; for GATase activity" evidence="10">
    <location>
        <position position="2"/>
    </location>
</feature>
<dbReference type="CDD" id="cd00714">
    <property type="entry name" value="GFAT"/>
    <property type="match status" value="1"/>
</dbReference>
<evidence type="ECO:0000256" key="10">
    <source>
        <dbReference type="HAMAP-Rule" id="MF_00164"/>
    </source>
</evidence>
<feature type="active site" description="For Fru-6P isomerization activity" evidence="10">
    <location>
        <position position="605"/>
    </location>
</feature>
<name>A0A936F1D3_9BACT</name>
<evidence type="ECO:0000256" key="4">
    <source>
        <dbReference type="ARBA" id="ARBA00016090"/>
    </source>
</evidence>
<comment type="catalytic activity">
    <reaction evidence="1 10">
        <text>D-fructose 6-phosphate + L-glutamine = D-glucosamine 6-phosphate + L-glutamate</text>
        <dbReference type="Rhea" id="RHEA:13237"/>
        <dbReference type="ChEBI" id="CHEBI:29985"/>
        <dbReference type="ChEBI" id="CHEBI:58359"/>
        <dbReference type="ChEBI" id="CHEBI:58725"/>
        <dbReference type="ChEBI" id="CHEBI:61527"/>
        <dbReference type="EC" id="2.6.1.16"/>
    </reaction>
</comment>
<feature type="initiator methionine" description="Removed" evidence="10">
    <location>
        <position position="1"/>
    </location>
</feature>
<keyword evidence="9" id="KW-0315">Glutamine amidotransferase</keyword>
<evidence type="ECO:0000256" key="6">
    <source>
        <dbReference type="ARBA" id="ARBA00022576"/>
    </source>
</evidence>
<feature type="domain" description="SIS" evidence="12">
    <location>
        <begin position="459"/>
        <end position="600"/>
    </location>
</feature>
<comment type="subcellular location">
    <subcellularLocation>
        <location evidence="2 10">Cytoplasm</location>
    </subcellularLocation>
</comment>
<dbReference type="FunFam" id="3.40.50.10490:FF:000002">
    <property type="entry name" value="Glutamine--fructose-6-phosphate aminotransferase [isomerizing]"/>
    <property type="match status" value="1"/>
</dbReference>
<sequence>MCGIVGYIGQQGAAGILVNGLRSLEYRGYDSAGIALSSGSGTFNIVRASGKLVNLAAKVDLSDPTPLGIGHTRWATHGRPTEENAHPHRSADGQVVAVHNGIFENFLELRAELVAAGETFQSETDTECFPVMVAHLMKQGRTFSAAFREAVGRMKGIYALACLHATDPDRILAARSGPPMVLGLGEGETFLASDVVPLLPHTRRVIFLEDGDLVELTRGGARIFGMNGNDVQRPVVTIPYDPVAAEKGGYKHFMQKEIFEQPQALSNTLLNRLPLEGEDIPLDLPFSDQDLADLTRIHIVACGTSWHSGLVGKFLIEQLSRVAVEVDYASEYRYREPVIQPGTLIIGITQSGETADTLAAMKEAAARGARTLAICNVMGSTATRQCEATIMTHAGPEIGVASTKAFTTQLAVLTLLALKLGEAKGTVDPLLKAKLLQGLRELPAHLERLNALEPKIVQWAQRWQDATDFLYLGRGPCYPIALEGALKLKEISYIHAEGYPAGEMKHGPIALIDKTLPVVALMPRDAHRDKTLSNLQEAAARDGRILALVTEGDTGLSDIAEDVLELPAVHPWLAPIVYAVPLQLLAYHIAVLRGCDVDQPRNLAKSVTVE</sequence>
<evidence type="ECO:0000259" key="12">
    <source>
        <dbReference type="PROSITE" id="PS51464"/>
    </source>
</evidence>
<comment type="caution">
    <text evidence="13">The sequence shown here is derived from an EMBL/GenBank/DDBJ whole genome shotgun (WGS) entry which is preliminary data.</text>
</comment>
<dbReference type="GO" id="GO:0005975">
    <property type="term" value="P:carbohydrate metabolic process"/>
    <property type="evidence" value="ECO:0007669"/>
    <property type="project" value="UniProtKB-UniRule"/>
</dbReference>
<dbReference type="Gene3D" id="3.40.50.10490">
    <property type="entry name" value="Glucose-6-phosphate isomerase like protein, domain 1"/>
    <property type="match status" value="2"/>
</dbReference>
<protein>
    <recommendedName>
        <fullName evidence="4 10">Glutamine--fructose-6-phosphate aminotransferase [isomerizing]</fullName>
        <ecNumber evidence="3 10">2.6.1.16</ecNumber>
    </recommendedName>
    <alternativeName>
        <fullName evidence="10">D-fructose-6-phosphate amidotransferase</fullName>
    </alternativeName>
    <alternativeName>
        <fullName evidence="10">GFAT</fullName>
    </alternativeName>
    <alternativeName>
        <fullName evidence="10">Glucosamine-6-phosphate synthase</fullName>
    </alternativeName>
    <alternativeName>
        <fullName evidence="10">Hexosephosphate aminotransferase</fullName>
    </alternativeName>
    <alternativeName>
        <fullName evidence="10">L-glutamine--D-fructose-6-phosphate amidotransferase</fullName>
    </alternativeName>
</protein>
<keyword evidence="6 10" id="KW-0032">Aminotransferase</keyword>
<dbReference type="InterPro" id="IPR046348">
    <property type="entry name" value="SIS_dom_sf"/>
</dbReference>
<dbReference type="GO" id="GO:0006002">
    <property type="term" value="P:fructose 6-phosphate metabolic process"/>
    <property type="evidence" value="ECO:0007669"/>
    <property type="project" value="TreeGrafter"/>
</dbReference>
<dbReference type="CDD" id="cd05008">
    <property type="entry name" value="SIS_GlmS_GlmD_1"/>
    <property type="match status" value="1"/>
</dbReference>
<dbReference type="HAMAP" id="MF_00164">
    <property type="entry name" value="GlmS"/>
    <property type="match status" value="1"/>
</dbReference>
<dbReference type="GO" id="GO:0004360">
    <property type="term" value="F:glutamine-fructose-6-phosphate transaminase (isomerizing) activity"/>
    <property type="evidence" value="ECO:0007669"/>
    <property type="project" value="UniProtKB-UniRule"/>
</dbReference>
<dbReference type="PROSITE" id="PS51278">
    <property type="entry name" value="GATASE_TYPE_2"/>
    <property type="match status" value="1"/>
</dbReference>
<dbReference type="GO" id="GO:0005829">
    <property type="term" value="C:cytosol"/>
    <property type="evidence" value="ECO:0007669"/>
    <property type="project" value="TreeGrafter"/>
</dbReference>
<evidence type="ECO:0000256" key="5">
    <source>
        <dbReference type="ARBA" id="ARBA00022490"/>
    </source>
</evidence>
<organism evidence="13 14">
    <name type="scientific">Candidatus Geothrix odensensis</name>
    <dbReference type="NCBI Taxonomy" id="2954440"/>
    <lineage>
        <taxon>Bacteria</taxon>
        <taxon>Pseudomonadati</taxon>
        <taxon>Acidobacteriota</taxon>
        <taxon>Holophagae</taxon>
        <taxon>Holophagales</taxon>
        <taxon>Holophagaceae</taxon>
        <taxon>Geothrix</taxon>
    </lineage>
</organism>
<dbReference type="SUPFAM" id="SSF53697">
    <property type="entry name" value="SIS domain"/>
    <property type="match status" value="1"/>
</dbReference>
<dbReference type="GO" id="GO:0046349">
    <property type="term" value="P:amino sugar biosynthetic process"/>
    <property type="evidence" value="ECO:0007669"/>
    <property type="project" value="UniProtKB-ARBA"/>
</dbReference>
<evidence type="ECO:0000256" key="1">
    <source>
        <dbReference type="ARBA" id="ARBA00001031"/>
    </source>
</evidence>
<dbReference type="NCBIfam" id="TIGR01135">
    <property type="entry name" value="glmS"/>
    <property type="match status" value="1"/>
</dbReference>
<dbReference type="Pfam" id="PF01380">
    <property type="entry name" value="SIS"/>
    <property type="match status" value="2"/>
</dbReference>
<dbReference type="PROSITE" id="PS51464">
    <property type="entry name" value="SIS"/>
    <property type="match status" value="2"/>
</dbReference>
<dbReference type="InterPro" id="IPR029055">
    <property type="entry name" value="Ntn_hydrolases_N"/>
</dbReference>
<dbReference type="Gene3D" id="3.60.20.10">
    <property type="entry name" value="Glutamine Phosphoribosylpyrophosphate, subunit 1, domain 1"/>
    <property type="match status" value="1"/>
</dbReference>
<dbReference type="GO" id="GO:0097367">
    <property type="term" value="F:carbohydrate derivative binding"/>
    <property type="evidence" value="ECO:0007669"/>
    <property type="project" value="InterPro"/>
</dbReference>
<dbReference type="InterPro" id="IPR035490">
    <property type="entry name" value="GlmS/FrlB_SIS"/>
</dbReference>
<dbReference type="GO" id="GO:0006487">
    <property type="term" value="P:protein N-linked glycosylation"/>
    <property type="evidence" value="ECO:0007669"/>
    <property type="project" value="TreeGrafter"/>
</dbReference>
<dbReference type="InterPro" id="IPR005855">
    <property type="entry name" value="GFAT"/>
</dbReference>
<dbReference type="FunFam" id="3.60.20.10:FF:000006">
    <property type="entry name" value="Glutamine--fructose-6-phosphate aminotransferase [isomerizing]"/>
    <property type="match status" value="1"/>
</dbReference>
<dbReference type="CDD" id="cd05009">
    <property type="entry name" value="SIS_GlmS_GlmD_2"/>
    <property type="match status" value="1"/>
</dbReference>
<dbReference type="EC" id="2.6.1.16" evidence="3 10"/>
<dbReference type="Proteomes" id="UP000709959">
    <property type="component" value="Unassembled WGS sequence"/>
</dbReference>
<dbReference type="GO" id="GO:0006047">
    <property type="term" value="P:UDP-N-acetylglucosamine metabolic process"/>
    <property type="evidence" value="ECO:0007669"/>
    <property type="project" value="TreeGrafter"/>
</dbReference>
<dbReference type="InterPro" id="IPR017932">
    <property type="entry name" value="GATase_2_dom"/>
</dbReference>
<accession>A0A936F1D3</accession>
<gene>
    <name evidence="10 13" type="primary">glmS</name>
    <name evidence="13" type="ORF">IPN91_06810</name>
</gene>
<reference evidence="13 14" key="1">
    <citation type="submission" date="2020-10" db="EMBL/GenBank/DDBJ databases">
        <title>Connecting structure to function with the recovery of over 1000 high-quality activated sludge metagenome-assembled genomes encoding full-length rRNA genes using long-read sequencing.</title>
        <authorList>
            <person name="Singleton C.M."/>
            <person name="Petriglieri F."/>
            <person name="Kristensen J.M."/>
            <person name="Kirkegaard R.H."/>
            <person name="Michaelsen T.Y."/>
            <person name="Andersen M.H."/>
            <person name="Karst S.M."/>
            <person name="Dueholm M.S."/>
            <person name="Nielsen P.H."/>
            <person name="Albertsen M."/>
        </authorList>
    </citation>
    <scope>NUCLEOTIDE SEQUENCE [LARGE SCALE GENOMIC DNA]</scope>
    <source>
        <strain evidence="13">OdNE_18-Q3-R46-58_MAXAC.008</strain>
    </source>
</reference>
<dbReference type="PANTHER" id="PTHR10937:SF0">
    <property type="entry name" value="GLUTAMINE--FRUCTOSE-6-PHOSPHATE TRANSAMINASE (ISOMERIZING)"/>
    <property type="match status" value="1"/>
</dbReference>
<evidence type="ECO:0000313" key="14">
    <source>
        <dbReference type="Proteomes" id="UP000709959"/>
    </source>
</evidence>
<dbReference type="PANTHER" id="PTHR10937">
    <property type="entry name" value="GLUCOSAMINE--FRUCTOSE-6-PHOSPHATE AMINOTRANSFERASE, ISOMERIZING"/>
    <property type="match status" value="1"/>
</dbReference>
<dbReference type="InterPro" id="IPR035466">
    <property type="entry name" value="GlmS/AgaS_SIS"/>
</dbReference>
<comment type="subunit">
    <text evidence="10">Homodimer.</text>
</comment>
<dbReference type="NCBIfam" id="NF001484">
    <property type="entry name" value="PRK00331.1"/>
    <property type="match status" value="1"/>
</dbReference>
<keyword evidence="8" id="KW-0677">Repeat</keyword>
<feature type="domain" description="Glutamine amidotransferase type-2" evidence="11">
    <location>
        <begin position="2"/>
        <end position="219"/>
    </location>
</feature>
<evidence type="ECO:0000256" key="3">
    <source>
        <dbReference type="ARBA" id="ARBA00012916"/>
    </source>
</evidence>
<feature type="domain" description="SIS" evidence="12">
    <location>
        <begin position="287"/>
        <end position="426"/>
    </location>
</feature>
<dbReference type="EMBL" id="JADKCH010000004">
    <property type="protein sequence ID" value="MBK8572352.1"/>
    <property type="molecule type" value="Genomic_DNA"/>
</dbReference>
<evidence type="ECO:0000259" key="11">
    <source>
        <dbReference type="PROSITE" id="PS51278"/>
    </source>
</evidence>
<dbReference type="InterPro" id="IPR047084">
    <property type="entry name" value="GFAT_N"/>
</dbReference>
<evidence type="ECO:0000256" key="2">
    <source>
        <dbReference type="ARBA" id="ARBA00004496"/>
    </source>
</evidence>
<dbReference type="FunFam" id="3.40.50.10490:FF:000001">
    <property type="entry name" value="Glutamine--fructose-6-phosphate aminotransferase [isomerizing]"/>
    <property type="match status" value="1"/>
</dbReference>
<proteinExistence type="inferred from homology"/>
<keyword evidence="7 10" id="KW-0808">Transferase</keyword>
<evidence type="ECO:0000256" key="9">
    <source>
        <dbReference type="ARBA" id="ARBA00022962"/>
    </source>
</evidence>
<evidence type="ECO:0000256" key="7">
    <source>
        <dbReference type="ARBA" id="ARBA00022679"/>
    </source>
</evidence>
<dbReference type="InterPro" id="IPR001347">
    <property type="entry name" value="SIS_dom"/>
</dbReference>
<dbReference type="AlphaFoldDB" id="A0A936F1D3"/>